<feature type="compositionally biased region" description="Low complexity" evidence="1">
    <location>
        <begin position="111"/>
        <end position="139"/>
    </location>
</feature>
<dbReference type="InterPro" id="IPR021844">
    <property type="entry name" value="Integr_conj_element_PFL4704"/>
</dbReference>
<gene>
    <name evidence="3" type="ORF">HPF_11360</name>
</gene>
<proteinExistence type="predicted"/>
<dbReference type="Pfam" id="PF11920">
    <property type="entry name" value="DUF3438"/>
    <property type="match status" value="1"/>
</dbReference>
<sequence precursor="true">MSDHTPTLAGHVLRVSLAALAVFAAVPSLAQQVQDIAPAATQPPLIALPAAGQKPVPASSTASPPVVAEVDLGQAGAVAAGALPAPMPQGVAARAAAAARDSGTPASSNQAAPTPKAKPATKNANRAAASSGAAAPSDRPGVERAVFNRQPVRVGLPVQRERLITLPGPAALHVPADIESVARVEAIDRTIYVTALVPFAQIRIVAELIDGGRQIPLDLVANAQTSGASAELEVFLDRSGSREASVGAAAATEAGPPAADMVELTRFASRMLYAPRRLATTRPGISQVQVSTKPVPGLVRGGLVETVPLGQWRSAGLYVTAVRVTNKSTQPFELPLEHLRGRWLAVTAQHGRIGPAGSETDTTALYLICDRAFDACL</sequence>
<dbReference type="NCBIfam" id="TIGR03749">
    <property type="entry name" value="conj_TIGR03749"/>
    <property type="match status" value="1"/>
</dbReference>
<evidence type="ECO:0000313" key="3">
    <source>
        <dbReference type="EMBL" id="QBM28287.1"/>
    </source>
</evidence>
<evidence type="ECO:0008006" key="5">
    <source>
        <dbReference type="Google" id="ProtNLM"/>
    </source>
</evidence>
<keyword evidence="4" id="KW-1185">Reference proteome</keyword>
<dbReference type="EMBL" id="CP037867">
    <property type="protein sequence ID" value="QBM28287.1"/>
    <property type="molecule type" value="Genomic_DNA"/>
</dbReference>
<name>A0A4P6WXD8_HYDPS</name>
<feature type="region of interest" description="Disordered" evidence="1">
    <location>
        <begin position="94"/>
        <end position="142"/>
    </location>
</feature>
<protein>
    <recommendedName>
        <fullName evidence="5">TIGR03749 family integrating conjugative element protein</fullName>
    </recommendedName>
</protein>
<dbReference type="AlphaFoldDB" id="A0A4P6WXD8"/>
<dbReference type="RefSeq" id="WP_243721732.1">
    <property type="nucleotide sequence ID" value="NZ_CP037867.1"/>
</dbReference>
<reference evidence="3 4" key="1">
    <citation type="submission" date="2019-03" db="EMBL/GenBank/DDBJ databases">
        <authorList>
            <person name="Sebastian G."/>
            <person name="Baumann P."/>
            <person name="Ruckert C."/>
            <person name="Kalinowski J."/>
            <person name="Nebel B."/>
            <person name="Takors R."/>
            <person name="Blombach B."/>
        </authorList>
    </citation>
    <scope>NUCLEOTIDE SEQUENCE [LARGE SCALE GENOMIC DNA]</scope>
    <source>
        <strain evidence="3 4">DSM 1084</strain>
    </source>
</reference>
<evidence type="ECO:0000313" key="4">
    <source>
        <dbReference type="Proteomes" id="UP000293912"/>
    </source>
</evidence>
<dbReference type="KEGG" id="hpse:HPF_11360"/>
<dbReference type="Proteomes" id="UP000293912">
    <property type="component" value="Chromosome"/>
</dbReference>
<evidence type="ECO:0000256" key="1">
    <source>
        <dbReference type="SAM" id="MobiDB-lite"/>
    </source>
</evidence>
<feature type="signal peptide" evidence="2">
    <location>
        <begin position="1"/>
        <end position="30"/>
    </location>
</feature>
<keyword evidence="2" id="KW-0732">Signal</keyword>
<feature type="chain" id="PRO_5020617430" description="TIGR03749 family integrating conjugative element protein" evidence="2">
    <location>
        <begin position="31"/>
        <end position="377"/>
    </location>
</feature>
<accession>A0A4P6WXD8</accession>
<evidence type="ECO:0000256" key="2">
    <source>
        <dbReference type="SAM" id="SignalP"/>
    </source>
</evidence>
<organism evidence="3 4">
    <name type="scientific">Hydrogenophaga pseudoflava</name>
    <name type="common">Pseudomonas carboxydoflava</name>
    <dbReference type="NCBI Taxonomy" id="47421"/>
    <lineage>
        <taxon>Bacteria</taxon>
        <taxon>Pseudomonadati</taxon>
        <taxon>Pseudomonadota</taxon>
        <taxon>Betaproteobacteria</taxon>
        <taxon>Burkholderiales</taxon>
        <taxon>Comamonadaceae</taxon>
        <taxon>Hydrogenophaga</taxon>
    </lineage>
</organism>